<keyword evidence="1" id="KW-0131">Cell cycle</keyword>
<comment type="caution">
    <text evidence="5">The sequence shown here is derived from an EMBL/GenBank/DDBJ whole genome shotgun (WGS) entry which is preliminary data.</text>
</comment>
<dbReference type="GO" id="GO:0043093">
    <property type="term" value="P:FtsZ-dependent cytokinesis"/>
    <property type="evidence" value="ECO:0007669"/>
    <property type="project" value="UniProtKB-UniRule"/>
</dbReference>
<dbReference type="InterPro" id="IPR034706">
    <property type="entry name" value="CpoB"/>
</dbReference>
<keyword evidence="1" id="KW-0175">Coiled coil</keyword>
<dbReference type="InterPro" id="IPR011990">
    <property type="entry name" value="TPR-like_helical_dom_sf"/>
</dbReference>
<dbReference type="Proteomes" id="UP000275012">
    <property type="component" value="Unassembled WGS sequence"/>
</dbReference>
<proteinExistence type="inferred from homology"/>
<feature type="chain" id="PRO_5018341034" description="Cell division coordinator CpoB" evidence="1">
    <location>
        <begin position="26"/>
        <end position="259"/>
    </location>
</feature>
<evidence type="ECO:0000313" key="5">
    <source>
        <dbReference type="EMBL" id="RMH94130.1"/>
    </source>
</evidence>
<dbReference type="Gene3D" id="1.25.40.10">
    <property type="entry name" value="Tetratricopeptide repeat domain"/>
    <property type="match status" value="1"/>
</dbReference>
<evidence type="ECO:0000256" key="1">
    <source>
        <dbReference type="HAMAP-Rule" id="MF_02066"/>
    </source>
</evidence>
<evidence type="ECO:0000256" key="3">
    <source>
        <dbReference type="SAM" id="MobiDB-lite"/>
    </source>
</evidence>
<keyword evidence="1" id="KW-0732">Signal</keyword>
<feature type="domain" description="YbgF trimerisation" evidence="4">
    <location>
        <begin position="30"/>
        <end position="103"/>
    </location>
</feature>
<dbReference type="Gene3D" id="1.20.5.110">
    <property type="match status" value="1"/>
</dbReference>
<dbReference type="RefSeq" id="WP_122100652.1">
    <property type="nucleotide sequence ID" value="NZ_RFLY01000003.1"/>
</dbReference>
<comment type="function">
    <text evidence="1">Mediates coordination of peptidoglycan synthesis and outer membrane constriction during cell division.</text>
</comment>
<dbReference type="SUPFAM" id="SSF48452">
    <property type="entry name" value="TPR-like"/>
    <property type="match status" value="1"/>
</dbReference>
<feature type="repeat" description="TPR" evidence="2">
    <location>
        <begin position="171"/>
        <end position="204"/>
    </location>
</feature>
<dbReference type="AlphaFoldDB" id="A0A3M2I2C9"/>
<dbReference type="Pfam" id="PF13174">
    <property type="entry name" value="TPR_6"/>
    <property type="match status" value="1"/>
</dbReference>
<dbReference type="InterPro" id="IPR014162">
    <property type="entry name" value="CpoB_C"/>
</dbReference>
<keyword evidence="1" id="KW-0132">Cell division</keyword>
<dbReference type="InterPro" id="IPR019734">
    <property type="entry name" value="TPR_rpt"/>
</dbReference>
<dbReference type="InterPro" id="IPR032519">
    <property type="entry name" value="YbgF_tri"/>
</dbReference>
<dbReference type="PROSITE" id="PS50005">
    <property type="entry name" value="TPR"/>
    <property type="match status" value="1"/>
</dbReference>
<dbReference type="Pfam" id="PF13432">
    <property type="entry name" value="TPR_16"/>
    <property type="match status" value="1"/>
</dbReference>
<dbReference type="GO" id="GO:0070206">
    <property type="term" value="P:protein trimerization"/>
    <property type="evidence" value="ECO:0007669"/>
    <property type="project" value="InterPro"/>
</dbReference>
<dbReference type="GO" id="GO:0030288">
    <property type="term" value="C:outer membrane-bounded periplasmic space"/>
    <property type="evidence" value="ECO:0007669"/>
    <property type="project" value="UniProtKB-UniRule"/>
</dbReference>
<name>A0A3M2I2C9_9GAMM</name>
<dbReference type="NCBIfam" id="TIGR02795">
    <property type="entry name" value="tol_pal_ybgF"/>
    <property type="match status" value="1"/>
</dbReference>
<evidence type="ECO:0000256" key="2">
    <source>
        <dbReference type="PROSITE-ProRule" id="PRU00339"/>
    </source>
</evidence>
<keyword evidence="6" id="KW-1185">Reference proteome</keyword>
<dbReference type="OrthoDB" id="9768142at2"/>
<feature type="coiled-coil region" evidence="1">
    <location>
        <begin position="48"/>
        <end position="82"/>
    </location>
</feature>
<keyword evidence="2" id="KW-0802">TPR repeat</keyword>
<reference evidence="5 6" key="1">
    <citation type="submission" date="2018-10" db="EMBL/GenBank/DDBJ databases">
        <title>Proposal of Lysobacter pythonis sp. nov. isolated from royal pythons (Python regius).</title>
        <authorList>
            <person name="Hans-Juergen B."/>
            <person name="Huptas C."/>
            <person name="Sandra B."/>
            <person name="Igor L."/>
            <person name="Joachim S."/>
            <person name="Siegfried S."/>
            <person name="Mareike W."/>
            <person name="Peter K."/>
        </authorList>
    </citation>
    <scope>NUCLEOTIDE SEQUENCE [LARGE SCALE GENOMIC DNA]</scope>
    <source>
        <strain evidence="5 6">4284/11</strain>
    </source>
</reference>
<organism evidence="5 6">
    <name type="scientific">Solilutibacter pythonis</name>
    <dbReference type="NCBI Taxonomy" id="2483112"/>
    <lineage>
        <taxon>Bacteria</taxon>
        <taxon>Pseudomonadati</taxon>
        <taxon>Pseudomonadota</taxon>
        <taxon>Gammaproteobacteria</taxon>
        <taxon>Lysobacterales</taxon>
        <taxon>Lysobacteraceae</taxon>
        <taxon>Solilutibacter</taxon>
    </lineage>
</organism>
<evidence type="ECO:0000259" key="4">
    <source>
        <dbReference type="Pfam" id="PF16331"/>
    </source>
</evidence>
<keyword evidence="1" id="KW-0574">Periplasm</keyword>
<feature type="compositionally biased region" description="Low complexity" evidence="3">
    <location>
        <begin position="116"/>
        <end position="133"/>
    </location>
</feature>
<accession>A0A3M2I2C9</accession>
<comment type="similarity">
    <text evidence="1">Belongs to the CpoB family.</text>
</comment>
<dbReference type="Pfam" id="PF16331">
    <property type="entry name" value="TolA_bind_tri"/>
    <property type="match status" value="1"/>
</dbReference>
<sequence precursor="true">MKKPHSFLLSSALSVALFASAPAEAQRRQSIADRVAALEQQANAPSPTLELLRQIEEMRNEIQGLRAQIEELQHQNEETARSARTQYLDVDTRLQRLETASAPPPVVLDPAGMPDATAAPPETAGEPAPATPGERAAYDAALAALKAGKYADSARMFADFLDRHPNGPYAPNAVYWLGESYYVTENYTLALEQFQSLAQRWPNHDKTPGGMLKLGLSQLGLKQEAEARRTLAAVVKQYPGSDAARSAEQRLRALGAAKK</sequence>
<evidence type="ECO:0000313" key="6">
    <source>
        <dbReference type="Proteomes" id="UP000275012"/>
    </source>
</evidence>
<gene>
    <name evidence="5" type="primary">ybgF</name>
    <name evidence="1" type="synonym">cpoB</name>
    <name evidence="5" type="ORF">EBB59_02910</name>
</gene>
<feature type="region of interest" description="Disordered" evidence="3">
    <location>
        <begin position="101"/>
        <end position="133"/>
    </location>
</feature>
<feature type="signal peptide" evidence="1">
    <location>
        <begin position="1"/>
        <end position="25"/>
    </location>
</feature>
<dbReference type="HAMAP" id="MF_02066">
    <property type="entry name" value="CpoB"/>
    <property type="match status" value="1"/>
</dbReference>
<dbReference type="EMBL" id="RFLY01000003">
    <property type="protein sequence ID" value="RMH94130.1"/>
    <property type="molecule type" value="Genomic_DNA"/>
</dbReference>
<protein>
    <recommendedName>
        <fullName evidence="1">Cell division coordinator CpoB</fullName>
    </recommendedName>
</protein>
<comment type="subcellular location">
    <subcellularLocation>
        <location evidence="1">Periplasm</location>
    </subcellularLocation>
</comment>